<dbReference type="AlphaFoldDB" id="A0A516NPA0"/>
<protein>
    <submittedName>
        <fullName evidence="1">Uncharacterized protein</fullName>
    </submittedName>
</protein>
<name>A0A516NPA0_9NOCA</name>
<accession>A0A516NPA0</accession>
<organism evidence="1 2">
    <name type="scientific">Nocardia otitidiscaviarum</name>
    <dbReference type="NCBI Taxonomy" id="1823"/>
    <lineage>
        <taxon>Bacteria</taxon>
        <taxon>Bacillati</taxon>
        <taxon>Actinomycetota</taxon>
        <taxon>Actinomycetes</taxon>
        <taxon>Mycobacteriales</taxon>
        <taxon>Nocardiaceae</taxon>
        <taxon>Nocardia</taxon>
    </lineage>
</organism>
<dbReference type="Pfam" id="PF20062">
    <property type="entry name" value="DUF6461"/>
    <property type="match status" value="1"/>
</dbReference>
<evidence type="ECO:0000313" key="2">
    <source>
        <dbReference type="Proteomes" id="UP000317039"/>
    </source>
</evidence>
<dbReference type="KEGG" id="nod:FOH10_20550"/>
<dbReference type="GeneID" id="80334753"/>
<dbReference type="RefSeq" id="WP_143981967.1">
    <property type="nucleotide sequence ID" value="NZ_CP041695.1"/>
</dbReference>
<dbReference type="Proteomes" id="UP000317039">
    <property type="component" value="Chromosome"/>
</dbReference>
<dbReference type="InterPro" id="IPR045592">
    <property type="entry name" value="DUF6461"/>
</dbReference>
<sequence length="159" mass="17453">MGWKVQGLFVEGVVDPADLPGQPSDGRELIEFDEVFRQLRGYGVSTVGGWTCIADPQFRVAFDDEAVRSLSRTGRALAWVTNSVSTVHGFAWYIDGIPVRRIVHAEGAVVDEYGPPLPEEVSAPGPFDEDHLFEMMARLAGLRWGEIADAPHGIWRCAG</sequence>
<proteinExistence type="predicted"/>
<dbReference type="EMBL" id="CP041695">
    <property type="protein sequence ID" value="QDP80743.1"/>
    <property type="molecule type" value="Genomic_DNA"/>
</dbReference>
<reference evidence="1 2" key="1">
    <citation type="submission" date="2019-07" db="EMBL/GenBank/DDBJ databases">
        <title>Complete Genome Sequence and Methylome Analysis of Nocardia otitidis-caviarum NEB252.</title>
        <authorList>
            <person name="Fomenkov A."/>
            <person name="Anton B.P."/>
            <person name="Vincze T."/>
            <person name="Roberts R.J."/>
        </authorList>
    </citation>
    <scope>NUCLEOTIDE SEQUENCE [LARGE SCALE GENOMIC DNA]</scope>
    <source>
        <strain evidence="1 2">NEB252</strain>
    </source>
</reference>
<gene>
    <name evidence="1" type="ORF">FOH10_20550</name>
</gene>
<evidence type="ECO:0000313" key="1">
    <source>
        <dbReference type="EMBL" id="QDP80743.1"/>
    </source>
</evidence>